<dbReference type="AlphaFoldDB" id="E1RE97"/>
<evidence type="ECO:0000256" key="1">
    <source>
        <dbReference type="ARBA" id="ARBA00001966"/>
    </source>
</evidence>
<dbReference type="PANTHER" id="PTHR11135">
    <property type="entry name" value="HISTONE ACETYLTRANSFERASE-RELATED"/>
    <property type="match status" value="1"/>
</dbReference>
<sequence length="330" mass="37998">MILDHQEKPLASWTGKDRIDGKIIDCLTIIFKTGGCSWNRCLMCGYKFERHDHKDPLFLKNSIISQLNWISNNYETGKFRLIKIFTSGSFLDPVEVPEDARNEILVRFSDKIVIFETRPEYVNDKVLDEVANLMKQNEPGRNFYISMGLETTNDKIREKCIDKGNTFNDFRNAAEITKKYGAGVKTYLMMKPLFLSEKEAIEDMKKSILESAPYSDLISMNVCTVQSKTEVEYYWKRGAYRPAYLWSVIDVLLNTDCGIHVTCDPVGGGKKRGPHNCGACDYDLVDAINNYSLNADREYLKAHFETDCKCKNEWKFILENERPYGMPLTS</sequence>
<evidence type="ECO:0000256" key="2">
    <source>
        <dbReference type="ARBA" id="ARBA00022485"/>
    </source>
</evidence>
<dbReference type="OrthoDB" id="105445at2157"/>
<dbReference type="InterPro" id="IPR039661">
    <property type="entry name" value="ELP3"/>
</dbReference>
<dbReference type="GO" id="GO:0003824">
    <property type="term" value="F:catalytic activity"/>
    <property type="evidence" value="ECO:0007669"/>
    <property type="project" value="InterPro"/>
</dbReference>
<dbReference type="RefSeq" id="WP_013329237.1">
    <property type="nucleotide sequence ID" value="NC_014507.1"/>
</dbReference>
<reference evidence="8 9" key="1">
    <citation type="journal article" date="2010" name="Stand. Genomic Sci.">
        <title>Complete genome sequence of Methanoplanus petrolearius type strain (SEBR 4847).</title>
        <authorList>
            <person name="Brambilla E."/>
            <person name="Djao O.D."/>
            <person name="Daligault H."/>
            <person name="Lapidus A."/>
            <person name="Lucas S."/>
            <person name="Hammon N."/>
            <person name="Nolan M."/>
            <person name="Tice H."/>
            <person name="Cheng J.F."/>
            <person name="Han C."/>
            <person name="Tapia R."/>
            <person name="Goodwin L."/>
            <person name="Pitluck S."/>
            <person name="Liolios K."/>
            <person name="Ivanova N."/>
            <person name="Mavromatis K."/>
            <person name="Mikhailova N."/>
            <person name="Pati A."/>
            <person name="Chen A."/>
            <person name="Palaniappan K."/>
            <person name="Land M."/>
            <person name="Hauser L."/>
            <person name="Chang Y.J."/>
            <person name="Jeffries C.D."/>
            <person name="Rohde M."/>
            <person name="Spring S."/>
            <person name="Sikorski J."/>
            <person name="Goker M."/>
            <person name="Woyke T."/>
            <person name="Bristow J."/>
            <person name="Eisen J.A."/>
            <person name="Markowitz V."/>
            <person name="Hugenholtz P."/>
            <person name="Kyrpides N.C."/>
            <person name="Klenk H.P."/>
        </authorList>
    </citation>
    <scope>NUCLEOTIDE SEQUENCE [LARGE SCALE GENOMIC DNA]</scope>
    <source>
        <strain evidence="9">DSM 11571 / OCM 486 / SEBR 4847</strain>
    </source>
</reference>
<evidence type="ECO:0000259" key="7">
    <source>
        <dbReference type="SMART" id="SM00729"/>
    </source>
</evidence>
<evidence type="ECO:0000313" key="8">
    <source>
        <dbReference type="EMBL" id="ADN36060.1"/>
    </source>
</evidence>
<dbReference type="NCBIfam" id="TIGR01210">
    <property type="entry name" value="archaeosine biosynthesis radical SAM protein RaSEA"/>
    <property type="match status" value="1"/>
</dbReference>
<keyword evidence="3" id="KW-0949">S-adenosyl-L-methionine</keyword>
<dbReference type="SMART" id="SM00729">
    <property type="entry name" value="Elp3"/>
    <property type="match status" value="1"/>
</dbReference>
<keyword evidence="5" id="KW-0408">Iron</keyword>
<dbReference type="InterPro" id="IPR006638">
    <property type="entry name" value="Elp3/MiaA/NifB-like_rSAM"/>
</dbReference>
<evidence type="ECO:0000256" key="3">
    <source>
        <dbReference type="ARBA" id="ARBA00022691"/>
    </source>
</evidence>
<keyword evidence="6" id="KW-0411">Iron-sulfur</keyword>
<dbReference type="eggNOG" id="arCOG01360">
    <property type="taxonomic scope" value="Archaea"/>
</dbReference>
<gene>
    <name evidence="8" type="ordered locus">Mpet_1300</name>
</gene>
<dbReference type="EMBL" id="CP002117">
    <property type="protein sequence ID" value="ADN36060.1"/>
    <property type="molecule type" value="Genomic_DNA"/>
</dbReference>
<dbReference type="SUPFAM" id="SSF102114">
    <property type="entry name" value="Radical SAM enzymes"/>
    <property type="match status" value="1"/>
</dbReference>
<dbReference type="Pfam" id="PF04055">
    <property type="entry name" value="Radical_SAM"/>
    <property type="match status" value="1"/>
</dbReference>
<evidence type="ECO:0000256" key="6">
    <source>
        <dbReference type="ARBA" id="ARBA00023014"/>
    </source>
</evidence>
<keyword evidence="4" id="KW-0479">Metal-binding</keyword>
<keyword evidence="9" id="KW-1185">Reference proteome</keyword>
<name>E1RE97_METP4</name>
<dbReference type="GO" id="GO:0046872">
    <property type="term" value="F:metal ion binding"/>
    <property type="evidence" value="ECO:0007669"/>
    <property type="project" value="UniProtKB-KW"/>
</dbReference>
<dbReference type="PANTHER" id="PTHR11135:SF0">
    <property type="entry name" value="ELONGATOR COMPLEX PROTEIN 3"/>
    <property type="match status" value="1"/>
</dbReference>
<evidence type="ECO:0000256" key="5">
    <source>
        <dbReference type="ARBA" id="ARBA00023004"/>
    </source>
</evidence>
<feature type="domain" description="Elp3/MiaA/NifB-like radical SAM core" evidence="7">
    <location>
        <begin position="26"/>
        <end position="254"/>
    </location>
</feature>
<dbReference type="SFLD" id="SFLDS00029">
    <property type="entry name" value="Radical_SAM"/>
    <property type="match status" value="1"/>
</dbReference>
<dbReference type="InterPro" id="IPR007197">
    <property type="entry name" value="rSAM"/>
</dbReference>
<dbReference type="GO" id="GO:0002926">
    <property type="term" value="P:tRNA wobble base 5-methoxycarbonylmethyl-2-thiouridinylation"/>
    <property type="evidence" value="ECO:0007669"/>
    <property type="project" value="TreeGrafter"/>
</dbReference>
<dbReference type="InterPro" id="IPR005909">
    <property type="entry name" value="RaSEA"/>
</dbReference>
<protein>
    <submittedName>
        <fullName evidence="8">Radical SAM domain protein</fullName>
    </submittedName>
</protein>
<comment type="cofactor">
    <cofactor evidence="1">
        <name>[4Fe-4S] cluster</name>
        <dbReference type="ChEBI" id="CHEBI:49883"/>
    </cofactor>
</comment>
<dbReference type="InterPro" id="IPR058240">
    <property type="entry name" value="rSAM_sf"/>
</dbReference>
<proteinExistence type="predicted"/>
<dbReference type="KEGG" id="mpi:Mpet_1300"/>
<organism evidence="8 9">
    <name type="scientific">Methanolacinia petrolearia (strain DSM 11571 / OCM 486 / SEBR 4847)</name>
    <name type="common">Methanoplanus petrolearius</name>
    <dbReference type="NCBI Taxonomy" id="679926"/>
    <lineage>
        <taxon>Archaea</taxon>
        <taxon>Methanobacteriati</taxon>
        <taxon>Methanobacteriota</taxon>
        <taxon>Stenosarchaea group</taxon>
        <taxon>Methanomicrobia</taxon>
        <taxon>Methanomicrobiales</taxon>
        <taxon>Methanomicrobiaceae</taxon>
        <taxon>Methanolacinia</taxon>
    </lineage>
</organism>
<dbReference type="Proteomes" id="UP000006565">
    <property type="component" value="Chromosome"/>
</dbReference>
<accession>E1RE97</accession>
<dbReference type="STRING" id="679926.Mpet_1300"/>
<keyword evidence="2" id="KW-0004">4Fe-4S</keyword>
<dbReference type="PIRSF" id="PIRSF004954">
    <property type="entry name" value="Radical_SAM"/>
    <property type="match status" value="1"/>
</dbReference>
<dbReference type="GO" id="GO:0051539">
    <property type="term" value="F:4 iron, 4 sulfur cluster binding"/>
    <property type="evidence" value="ECO:0007669"/>
    <property type="project" value="UniProtKB-KW"/>
</dbReference>
<dbReference type="GO" id="GO:0005737">
    <property type="term" value="C:cytoplasm"/>
    <property type="evidence" value="ECO:0007669"/>
    <property type="project" value="TreeGrafter"/>
</dbReference>
<dbReference type="GeneID" id="9743766"/>
<evidence type="ECO:0000313" key="9">
    <source>
        <dbReference type="Proteomes" id="UP000006565"/>
    </source>
</evidence>
<dbReference type="HOGENOM" id="CLU_060488_0_0_2"/>
<evidence type="ECO:0000256" key="4">
    <source>
        <dbReference type="ARBA" id="ARBA00022723"/>
    </source>
</evidence>